<dbReference type="PIRSF" id="PIRSF006431">
    <property type="entry name" value="Pept_S33"/>
    <property type="match status" value="1"/>
</dbReference>
<dbReference type="Proteomes" id="UP000502331">
    <property type="component" value="Chromosome"/>
</dbReference>
<dbReference type="SUPFAM" id="SSF53474">
    <property type="entry name" value="alpha/beta-Hydrolases"/>
    <property type="match status" value="1"/>
</dbReference>
<dbReference type="PANTHER" id="PTHR43722:SF1">
    <property type="entry name" value="PROLINE IMINOPEPTIDASE"/>
    <property type="match status" value="1"/>
</dbReference>
<feature type="domain" description="AB hydrolase-1" evidence="10">
    <location>
        <begin position="40"/>
        <end position="304"/>
    </location>
</feature>
<dbReference type="GO" id="GO:0004177">
    <property type="term" value="F:aminopeptidase activity"/>
    <property type="evidence" value="ECO:0007669"/>
    <property type="project" value="UniProtKB-UniRule"/>
</dbReference>
<dbReference type="InterPro" id="IPR002410">
    <property type="entry name" value="Peptidase_S33"/>
</dbReference>
<protein>
    <recommendedName>
        <fullName evidence="8">Proline iminopeptidase</fullName>
        <shortName evidence="8">PIP</shortName>
        <ecNumber evidence="8">3.4.11.5</ecNumber>
    </recommendedName>
    <alternativeName>
        <fullName evidence="8">Prolyl aminopeptidase</fullName>
    </alternativeName>
</protein>
<dbReference type="GO" id="GO:0006508">
    <property type="term" value="P:proteolysis"/>
    <property type="evidence" value="ECO:0007669"/>
    <property type="project" value="UniProtKB-KW"/>
</dbReference>
<feature type="active site" evidence="9">
    <location>
        <position position="276"/>
    </location>
</feature>
<reference evidence="11 12" key="1">
    <citation type="submission" date="2018-09" db="EMBL/GenBank/DDBJ databases">
        <title>Glutamicibacter mishrai S5-52T (LMG 29155T = KCTC 39846T).</title>
        <authorList>
            <person name="Das S.K."/>
        </authorList>
    </citation>
    <scope>NUCLEOTIDE SEQUENCE [LARGE SCALE GENOMIC DNA]</scope>
    <source>
        <strain evidence="11 12">S5-52</strain>
    </source>
</reference>
<evidence type="ECO:0000256" key="6">
    <source>
        <dbReference type="ARBA" id="ARBA00022670"/>
    </source>
</evidence>
<comment type="similarity">
    <text evidence="3 8">Belongs to the peptidase S33 family.</text>
</comment>
<proteinExistence type="inferred from homology"/>
<dbReference type="EC" id="3.4.11.5" evidence="8"/>
<gene>
    <name evidence="11" type="ORF">D3791_16060</name>
</gene>
<evidence type="ECO:0000256" key="2">
    <source>
        <dbReference type="ARBA" id="ARBA00004496"/>
    </source>
</evidence>
<evidence type="ECO:0000313" key="12">
    <source>
        <dbReference type="Proteomes" id="UP000502331"/>
    </source>
</evidence>
<comment type="subcellular location">
    <subcellularLocation>
        <location evidence="2 8">Cytoplasm</location>
    </subcellularLocation>
</comment>
<keyword evidence="4 8" id="KW-0031">Aminopeptidase</keyword>
<dbReference type="GO" id="GO:0005737">
    <property type="term" value="C:cytoplasm"/>
    <property type="evidence" value="ECO:0007669"/>
    <property type="project" value="UniProtKB-SubCell"/>
</dbReference>
<name>A0A6H0SQ64_9MICC</name>
<dbReference type="Gene3D" id="3.40.50.1820">
    <property type="entry name" value="alpha/beta hydrolase"/>
    <property type="match status" value="1"/>
</dbReference>
<feature type="active site" description="Proton donor" evidence="9">
    <location>
        <position position="304"/>
    </location>
</feature>
<dbReference type="InterPro" id="IPR029058">
    <property type="entry name" value="AB_hydrolase_fold"/>
</dbReference>
<dbReference type="AlphaFoldDB" id="A0A6H0SQ64"/>
<evidence type="ECO:0000256" key="7">
    <source>
        <dbReference type="ARBA" id="ARBA00022801"/>
    </source>
</evidence>
<evidence type="ECO:0000256" key="4">
    <source>
        <dbReference type="ARBA" id="ARBA00022438"/>
    </source>
</evidence>
<keyword evidence="5 8" id="KW-0963">Cytoplasm</keyword>
<dbReference type="PRINTS" id="PR00793">
    <property type="entry name" value="PROAMNOPTASE"/>
</dbReference>
<keyword evidence="12" id="KW-1185">Reference proteome</keyword>
<keyword evidence="7 8" id="KW-0378">Hydrolase</keyword>
<evidence type="ECO:0000256" key="3">
    <source>
        <dbReference type="ARBA" id="ARBA00010088"/>
    </source>
</evidence>
<evidence type="ECO:0000259" key="10">
    <source>
        <dbReference type="Pfam" id="PF00561"/>
    </source>
</evidence>
<dbReference type="InterPro" id="IPR005944">
    <property type="entry name" value="Pro_iminopeptidase"/>
</dbReference>
<evidence type="ECO:0000256" key="9">
    <source>
        <dbReference type="PIRSR" id="PIRSR006431-1"/>
    </source>
</evidence>
<evidence type="ECO:0000256" key="1">
    <source>
        <dbReference type="ARBA" id="ARBA00001585"/>
    </source>
</evidence>
<dbReference type="Pfam" id="PF00561">
    <property type="entry name" value="Abhydrolase_1"/>
    <property type="match status" value="1"/>
</dbReference>
<feature type="active site" description="Nucleophile" evidence="9">
    <location>
        <position position="116"/>
    </location>
</feature>
<sequence length="325" mass="36307">MDSSVHFNHPREQGFLPVSDGHRLYWEEFGSPDGIPALHLHGGPGGTLGNSGYRQRWDLPRTRLIGFEQRGCGRSTPSAADLGVPSDHFTTQKMIQDIEALRIARGVDKWILNGVSWGSTLALAYAQAHPERVHGLVLFAVTTTSREEVRWITETVGAIFPEAWERLDKFARDHVPEYESGAESLIDSYARLLANSDPGLRDAASLEWALWEDTHISLGSESVIRDPRWNDQDFRHSMNRLTTHFWSNAGFCDPPILQQIDRVKHLPAIFIHGRHDVSSPVATAWKLHRAWPGSQLQICENDAHGGATMVERWTAANSTVLGLAS</sequence>
<organism evidence="11 12">
    <name type="scientific">Glutamicibacter mishrai</name>
    <dbReference type="NCBI Taxonomy" id="1775880"/>
    <lineage>
        <taxon>Bacteria</taxon>
        <taxon>Bacillati</taxon>
        <taxon>Actinomycetota</taxon>
        <taxon>Actinomycetes</taxon>
        <taxon>Micrococcales</taxon>
        <taxon>Micrococcaceae</taxon>
        <taxon>Glutamicibacter</taxon>
    </lineage>
</organism>
<dbReference type="RefSeq" id="WP_172512803.1">
    <property type="nucleotide sequence ID" value="NZ_CP032549.1"/>
</dbReference>
<comment type="catalytic activity">
    <reaction evidence="1 8">
        <text>Release of N-terminal proline from a peptide.</text>
        <dbReference type="EC" id="3.4.11.5"/>
    </reaction>
</comment>
<evidence type="ECO:0000256" key="8">
    <source>
        <dbReference type="PIRNR" id="PIRNR006431"/>
    </source>
</evidence>
<dbReference type="PANTHER" id="PTHR43722">
    <property type="entry name" value="PROLINE IMINOPEPTIDASE"/>
    <property type="match status" value="1"/>
</dbReference>
<dbReference type="EMBL" id="CP032549">
    <property type="protein sequence ID" value="QIV88485.1"/>
    <property type="molecule type" value="Genomic_DNA"/>
</dbReference>
<evidence type="ECO:0000313" key="11">
    <source>
        <dbReference type="EMBL" id="QIV88485.1"/>
    </source>
</evidence>
<accession>A0A6H0SQ64</accession>
<evidence type="ECO:0000256" key="5">
    <source>
        <dbReference type="ARBA" id="ARBA00022490"/>
    </source>
</evidence>
<keyword evidence="6 8" id="KW-0645">Protease</keyword>
<dbReference type="InterPro" id="IPR000073">
    <property type="entry name" value="AB_hydrolase_1"/>
</dbReference>